<dbReference type="AlphaFoldDB" id="A0A4Q7L601"/>
<feature type="region of interest" description="Disordered" evidence="1">
    <location>
        <begin position="278"/>
        <end position="316"/>
    </location>
</feature>
<dbReference type="OrthoDB" id="3693644at2"/>
<dbReference type="PANTHER" id="PTHR35797:SF1">
    <property type="entry name" value="PROTEASE"/>
    <property type="match status" value="1"/>
</dbReference>
<dbReference type="Proteomes" id="UP000294257">
    <property type="component" value="Unassembled WGS sequence"/>
</dbReference>
<proteinExistence type="predicted"/>
<sequence length="316" mass="33275">MRRNEVLAFLAISFTGAWLAVLPLWLNGFRRTSTDQGASPLAAVCLMAMMLVPALAAIALTVRHQGVRGTARVLGLSRALPWRREVTFTMVAVAVPLTLTAGGLALSTAAGWYSPGGAPEITPLLISAAVSIPLYFGEELGWQGYLLPRLLRFGTVRGLLLGGVIWGLWHAPMTALGGSYPGRPVWVAIPAAVVSAVLIGTVIAGVRLATGSVWAAVAAHLSLNEFALPLTTELSDRPVDPLLAGPLSLPTWVVTAVVLLCSVRVVRAVVSEQARHRAQPQAEQHLQPHVAQEPGHLGEQPQPVAAAGSAQREPGE</sequence>
<keyword evidence="5" id="KW-1185">Reference proteome</keyword>
<dbReference type="Pfam" id="PF02517">
    <property type="entry name" value="Rce1-like"/>
    <property type="match status" value="1"/>
</dbReference>
<feature type="transmembrane region" description="Helical" evidence="2">
    <location>
        <begin position="121"/>
        <end position="138"/>
    </location>
</feature>
<organism evidence="4 5">
    <name type="scientific">Herbihabitans rhizosphaerae</name>
    <dbReference type="NCBI Taxonomy" id="1872711"/>
    <lineage>
        <taxon>Bacteria</taxon>
        <taxon>Bacillati</taxon>
        <taxon>Actinomycetota</taxon>
        <taxon>Actinomycetes</taxon>
        <taxon>Pseudonocardiales</taxon>
        <taxon>Pseudonocardiaceae</taxon>
        <taxon>Herbihabitans</taxon>
    </lineage>
</organism>
<keyword evidence="2" id="KW-0472">Membrane</keyword>
<comment type="caution">
    <text evidence="4">The sequence shown here is derived from an EMBL/GenBank/DDBJ whole genome shotgun (WGS) entry which is preliminary data.</text>
</comment>
<keyword evidence="4" id="KW-0645">Protease</keyword>
<evidence type="ECO:0000313" key="5">
    <source>
        <dbReference type="Proteomes" id="UP000294257"/>
    </source>
</evidence>
<protein>
    <submittedName>
        <fullName evidence="4">Membrane protease YdiL (CAAX protease family)</fullName>
    </submittedName>
</protein>
<feature type="domain" description="CAAX prenyl protease 2/Lysostaphin resistance protein A-like" evidence="3">
    <location>
        <begin position="123"/>
        <end position="224"/>
    </location>
</feature>
<feature type="transmembrane region" description="Helical" evidence="2">
    <location>
        <begin position="38"/>
        <end position="62"/>
    </location>
</feature>
<dbReference type="InterPro" id="IPR003675">
    <property type="entry name" value="Rce1/LyrA-like_dom"/>
</dbReference>
<feature type="transmembrane region" description="Helical" evidence="2">
    <location>
        <begin position="150"/>
        <end position="169"/>
    </location>
</feature>
<evidence type="ECO:0000313" key="4">
    <source>
        <dbReference type="EMBL" id="RZS44765.1"/>
    </source>
</evidence>
<reference evidence="4 5" key="1">
    <citation type="submission" date="2019-02" db="EMBL/GenBank/DDBJ databases">
        <title>Genomic Encyclopedia of Type Strains, Phase IV (KMG-IV): sequencing the most valuable type-strain genomes for metagenomic binning, comparative biology and taxonomic classification.</title>
        <authorList>
            <person name="Goeker M."/>
        </authorList>
    </citation>
    <scope>NUCLEOTIDE SEQUENCE [LARGE SCALE GENOMIC DNA]</scope>
    <source>
        <strain evidence="4 5">DSM 101727</strain>
    </source>
</reference>
<feature type="transmembrane region" description="Helical" evidence="2">
    <location>
        <begin position="251"/>
        <end position="270"/>
    </location>
</feature>
<evidence type="ECO:0000259" key="3">
    <source>
        <dbReference type="Pfam" id="PF02517"/>
    </source>
</evidence>
<name>A0A4Q7L601_9PSEU</name>
<feature type="transmembrane region" description="Helical" evidence="2">
    <location>
        <begin position="213"/>
        <end position="231"/>
    </location>
</feature>
<keyword evidence="2" id="KW-0812">Transmembrane</keyword>
<feature type="transmembrane region" description="Helical" evidence="2">
    <location>
        <begin position="185"/>
        <end position="206"/>
    </location>
</feature>
<dbReference type="InterPro" id="IPR042150">
    <property type="entry name" value="MmRce1-like"/>
</dbReference>
<dbReference type="GO" id="GO:0004175">
    <property type="term" value="F:endopeptidase activity"/>
    <property type="evidence" value="ECO:0007669"/>
    <property type="project" value="UniProtKB-ARBA"/>
</dbReference>
<feature type="transmembrane region" description="Helical" evidence="2">
    <location>
        <begin position="7"/>
        <end position="26"/>
    </location>
</feature>
<keyword evidence="2" id="KW-1133">Transmembrane helix</keyword>
<feature type="transmembrane region" description="Helical" evidence="2">
    <location>
        <begin position="86"/>
        <end position="109"/>
    </location>
</feature>
<evidence type="ECO:0000256" key="2">
    <source>
        <dbReference type="SAM" id="Phobius"/>
    </source>
</evidence>
<dbReference type="GO" id="GO:0080120">
    <property type="term" value="P:CAAX-box protein maturation"/>
    <property type="evidence" value="ECO:0007669"/>
    <property type="project" value="UniProtKB-ARBA"/>
</dbReference>
<dbReference type="GO" id="GO:0006508">
    <property type="term" value="P:proteolysis"/>
    <property type="evidence" value="ECO:0007669"/>
    <property type="project" value="UniProtKB-KW"/>
</dbReference>
<dbReference type="EMBL" id="SGWQ01000001">
    <property type="protein sequence ID" value="RZS44765.1"/>
    <property type="molecule type" value="Genomic_DNA"/>
</dbReference>
<dbReference type="PANTHER" id="PTHR35797">
    <property type="entry name" value="PROTEASE-RELATED"/>
    <property type="match status" value="1"/>
</dbReference>
<evidence type="ECO:0000256" key="1">
    <source>
        <dbReference type="SAM" id="MobiDB-lite"/>
    </source>
</evidence>
<accession>A0A4Q7L601</accession>
<keyword evidence="4" id="KW-0378">Hydrolase</keyword>
<gene>
    <name evidence="4" type="ORF">EV193_101644</name>
</gene>